<comment type="caution">
    <text evidence="1">The sequence shown here is derived from an EMBL/GenBank/DDBJ whole genome shotgun (WGS) entry which is preliminary data.</text>
</comment>
<name>A0ACC0FM58_9ERIC</name>
<evidence type="ECO:0000313" key="2">
    <source>
        <dbReference type="Proteomes" id="UP001060215"/>
    </source>
</evidence>
<evidence type="ECO:0000313" key="1">
    <source>
        <dbReference type="EMBL" id="KAI7989862.1"/>
    </source>
</evidence>
<gene>
    <name evidence="1" type="ORF">LOK49_LG13G00839</name>
</gene>
<reference evidence="1 2" key="1">
    <citation type="journal article" date="2022" name="Plant J.">
        <title>Chromosome-level genome of Camellia lanceoleosa provides a valuable resource for understanding genome evolution and self-incompatibility.</title>
        <authorList>
            <person name="Gong W."/>
            <person name="Xiao S."/>
            <person name="Wang L."/>
            <person name="Liao Z."/>
            <person name="Chang Y."/>
            <person name="Mo W."/>
            <person name="Hu G."/>
            <person name="Li W."/>
            <person name="Zhao G."/>
            <person name="Zhu H."/>
            <person name="Hu X."/>
            <person name="Ji K."/>
            <person name="Xiang X."/>
            <person name="Song Q."/>
            <person name="Yuan D."/>
            <person name="Jin S."/>
            <person name="Zhang L."/>
        </authorList>
    </citation>
    <scope>NUCLEOTIDE SEQUENCE [LARGE SCALE GENOMIC DNA]</scope>
    <source>
        <strain evidence="1">SQ_2022a</strain>
    </source>
</reference>
<dbReference type="Proteomes" id="UP001060215">
    <property type="component" value="Chromosome 14"/>
</dbReference>
<accession>A0ACC0FM58</accession>
<dbReference type="EMBL" id="CM045771">
    <property type="protein sequence ID" value="KAI7989862.1"/>
    <property type="molecule type" value="Genomic_DNA"/>
</dbReference>
<organism evidence="1 2">
    <name type="scientific">Camellia lanceoleosa</name>
    <dbReference type="NCBI Taxonomy" id="1840588"/>
    <lineage>
        <taxon>Eukaryota</taxon>
        <taxon>Viridiplantae</taxon>
        <taxon>Streptophyta</taxon>
        <taxon>Embryophyta</taxon>
        <taxon>Tracheophyta</taxon>
        <taxon>Spermatophyta</taxon>
        <taxon>Magnoliopsida</taxon>
        <taxon>eudicotyledons</taxon>
        <taxon>Gunneridae</taxon>
        <taxon>Pentapetalae</taxon>
        <taxon>asterids</taxon>
        <taxon>Ericales</taxon>
        <taxon>Theaceae</taxon>
        <taxon>Camellia</taxon>
    </lineage>
</organism>
<keyword evidence="2" id="KW-1185">Reference proteome</keyword>
<proteinExistence type="predicted"/>
<sequence length="108" mass="11967">MSWVFATSFPFAVCESAHQEGYIFHNPQVVLESKQGVDNMERVQRNEEAYKGLSALGSRPPNCEHKCGGCKPCNAIQVPKTTGHLGVQYANYEPEGWKCKCGTSFINP</sequence>
<protein>
    <submittedName>
        <fullName evidence="1">EPIDERMAL PATTERNING FACTOR-like protein 3</fullName>
    </submittedName>
</protein>